<dbReference type="EMBL" id="JACHMB010000001">
    <property type="protein sequence ID" value="MBB5782742.1"/>
    <property type="molecule type" value="Genomic_DNA"/>
</dbReference>
<dbReference type="Gene3D" id="3.90.870.20">
    <property type="entry name" value="Carbamoyltransferase, C-terminal domain"/>
    <property type="match status" value="1"/>
</dbReference>
<name>A0A7W9LGB0_9ACTN</name>
<evidence type="ECO:0000259" key="3">
    <source>
        <dbReference type="Pfam" id="PF16861"/>
    </source>
</evidence>
<dbReference type="PANTHER" id="PTHR34847:SF1">
    <property type="entry name" value="NODULATION PROTEIN U"/>
    <property type="match status" value="1"/>
</dbReference>
<keyword evidence="5" id="KW-1185">Reference proteome</keyword>
<evidence type="ECO:0000259" key="2">
    <source>
        <dbReference type="Pfam" id="PF02543"/>
    </source>
</evidence>
<dbReference type="InterPro" id="IPR051338">
    <property type="entry name" value="NodU/CmcH_Carbamoyltrnsfr"/>
</dbReference>
<dbReference type="InterPro" id="IPR043129">
    <property type="entry name" value="ATPase_NBD"/>
</dbReference>
<dbReference type="AlphaFoldDB" id="A0A7W9LGB0"/>
<dbReference type="Pfam" id="PF16861">
    <property type="entry name" value="Carbam_trans_C"/>
    <property type="match status" value="1"/>
</dbReference>
<dbReference type="SUPFAM" id="SSF53067">
    <property type="entry name" value="Actin-like ATPase domain"/>
    <property type="match status" value="1"/>
</dbReference>
<dbReference type="InterPro" id="IPR038152">
    <property type="entry name" value="Carbam_trans_C_sf"/>
</dbReference>
<evidence type="ECO:0000313" key="5">
    <source>
        <dbReference type="Proteomes" id="UP000579153"/>
    </source>
</evidence>
<comment type="similarity">
    <text evidence="1">Belongs to the NodU/CmcH family.</text>
</comment>
<feature type="domain" description="Carbamoyltransferase" evidence="2">
    <location>
        <begin position="113"/>
        <end position="319"/>
    </location>
</feature>
<dbReference type="EC" id="2.1.3.-" evidence="4"/>
<sequence length="539" mass="58559">MRFLGINAVFHDPAAALVVDGEVVAAAEEERFSRRKHGKRPVPFSAWELPEQAAAWCLAEAGLRPEDLDAVAYSYDPSLVRQETGAPWEDLRTTYATRAPNFLATALPGLDPAQVRFVPHHVAHAASAGLAAPYDECAVLVCDGRGESVSHLAGHYRDGELTTLATQELPHSLGLMYEDVTEHLGFMRSSDEYKVMAMASYGTPRHLDVLRELVAATPEGGFRVEPIDWGGFAKRLGSGERWTADHADLAASVQARLEEVLLDLAFWLHGRTGARRLAMAGGVALNCVANTRLLAEGPFEDIWVQPAAGDSGTALGGALHLAQEHGEPAGPMRGADLGRRWSDDEVAAWLDVARVPYTRPRDLAGEVAAALADDRIVAWFQGRSEYGPRALGRRSLLAHPGHVRNTERLNDVKGREQFRPVAPMVLESRARDIFGRGPVPSPYMLFVHDVRPEWRERIPAVVHVDGTARIQTVSPESDPLMAGVLERFEALSGLPVVVNTSLNTAGRPMVDSPRDALECFGSAPVDVLVIGPCVVRRPA</sequence>
<dbReference type="RefSeq" id="WP_185075783.1">
    <property type="nucleotide sequence ID" value="NZ_JACHMB010000001.1"/>
</dbReference>
<dbReference type="Proteomes" id="UP000579153">
    <property type="component" value="Unassembled WGS sequence"/>
</dbReference>
<reference evidence="4 5" key="1">
    <citation type="submission" date="2020-08" db="EMBL/GenBank/DDBJ databases">
        <title>Sequencing the genomes of 1000 actinobacteria strains.</title>
        <authorList>
            <person name="Klenk H.-P."/>
        </authorList>
    </citation>
    <scope>NUCLEOTIDE SEQUENCE [LARGE SCALE GENOMIC DNA]</scope>
    <source>
        <strain evidence="4 5">DSM 45507</strain>
    </source>
</reference>
<dbReference type="Gene3D" id="3.30.420.40">
    <property type="match status" value="2"/>
</dbReference>
<evidence type="ECO:0000313" key="4">
    <source>
        <dbReference type="EMBL" id="MBB5782742.1"/>
    </source>
</evidence>
<organism evidence="4 5">
    <name type="scientific">Nonomuraea jabiensis</name>
    <dbReference type="NCBI Taxonomy" id="882448"/>
    <lineage>
        <taxon>Bacteria</taxon>
        <taxon>Bacillati</taxon>
        <taxon>Actinomycetota</taxon>
        <taxon>Actinomycetes</taxon>
        <taxon>Streptosporangiales</taxon>
        <taxon>Streptosporangiaceae</taxon>
        <taxon>Nonomuraea</taxon>
    </lineage>
</organism>
<evidence type="ECO:0000256" key="1">
    <source>
        <dbReference type="ARBA" id="ARBA00006129"/>
    </source>
</evidence>
<dbReference type="InterPro" id="IPR017945">
    <property type="entry name" value="DHBP_synth_RibB-like_a/b_dom"/>
</dbReference>
<dbReference type="CDD" id="cd24098">
    <property type="entry name" value="ASKHA_NBD_TobZ_N"/>
    <property type="match status" value="1"/>
</dbReference>
<dbReference type="PANTHER" id="PTHR34847">
    <property type="entry name" value="NODULATION PROTEIN U"/>
    <property type="match status" value="1"/>
</dbReference>
<feature type="domain" description="Carbamoyltransferase" evidence="2">
    <location>
        <begin position="3"/>
        <end position="83"/>
    </location>
</feature>
<accession>A0A7W9LGB0</accession>
<dbReference type="SUPFAM" id="SSF55821">
    <property type="entry name" value="YrdC/RibB"/>
    <property type="match status" value="1"/>
</dbReference>
<dbReference type="Pfam" id="PF02543">
    <property type="entry name" value="Carbam_trans_N"/>
    <property type="match status" value="2"/>
</dbReference>
<gene>
    <name evidence="4" type="ORF">HD596_009498</name>
</gene>
<comment type="caution">
    <text evidence="4">The sequence shown here is derived from an EMBL/GenBank/DDBJ whole genome shotgun (WGS) entry which is preliminary data.</text>
</comment>
<protein>
    <submittedName>
        <fullName evidence="4">Carbamoyltransferase</fullName>
        <ecNumber evidence="4">2.1.3.-</ecNumber>
    </submittedName>
</protein>
<feature type="domain" description="Carbamoyltransferase C-terminal" evidence="3">
    <location>
        <begin position="368"/>
        <end position="537"/>
    </location>
</feature>
<dbReference type="GO" id="GO:0016740">
    <property type="term" value="F:transferase activity"/>
    <property type="evidence" value="ECO:0007669"/>
    <property type="project" value="UniProtKB-KW"/>
</dbReference>
<proteinExistence type="inferred from homology"/>
<dbReference type="InterPro" id="IPR031730">
    <property type="entry name" value="Carbam_trans_C"/>
</dbReference>
<dbReference type="InterPro" id="IPR003696">
    <property type="entry name" value="Carbtransf_dom"/>
</dbReference>
<keyword evidence="4" id="KW-0808">Transferase</keyword>